<dbReference type="InterPro" id="IPR036291">
    <property type="entry name" value="NAD(P)-bd_dom_sf"/>
</dbReference>
<name>A0A917XCR8_9ACTN</name>
<sequence>MRRRPATGGPEWPESARRLSPGGRGFDVVLDPVGRWPESLRALRPGGRLVVLGASAGEQVPLDVRRFYFGQYDLLGTTMGSLRDFRGLLALMDRHDVAPPVIDRTFPLARAAEAHAYLEGGGGSGRSS</sequence>
<reference evidence="2" key="1">
    <citation type="journal article" date="2014" name="Int. J. Syst. Evol. Microbiol.">
        <title>Complete genome sequence of Corynebacterium casei LMG S-19264T (=DSM 44701T), isolated from a smear-ripened cheese.</title>
        <authorList>
            <consortium name="US DOE Joint Genome Institute (JGI-PGF)"/>
            <person name="Walter F."/>
            <person name="Albersmeier A."/>
            <person name="Kalinowski J."/>
            <person name="Ruckert C."/>
        </authorList>
    </citation>
    <scope>NUCLEOTIDE SEQUENCE</scope>
    <source>
        <strain evidence="2">CGMCC 4.7110</strain>
    </source>
</reference>
<evidence type="ECO:0000313" key="2">
    <source>
        <dbReference type="EMBL" id="GGN10246.1"/>
    </source>
</evidence>
<feature type="region of interest" description="Disordered" evidence="1">
    <location>
        <begin position="1"/>
        <end position="24"/>
    </location>
</feature>
<gene>
    <name evidence="2" type="ORF">GCM10011578_035860</name>
</gene>
<comment type="caution">
    <text evidence="2">The sequence shown here is derived from an EMBL/GenBank/DDBJ whole genome shotgun (WGS) entry which is preliminary data.</text>
</comment>
<organism evidence="2 3">
    <name type="scientific">Streptomyces fuscichromogenes</name>
    <dbReference type="NCBI Taxonomy" id="1324013"/>
    <lineage>
        <taxon>Bacteria</taxon>
        <taxon>Bacillati</taxon>
        <taxon>Actinomycetota</taxon>
        <taxon>Actinomycetes</taxon>
        <taxon>Kitasatosporales</taxon>
        <taxon>Streptomycetaceae</taxon>
        <taxon>Streptomyces</taxon>
    </lineage>
</organism>
<dbReference type="PANTHER" id="PTHR45033">
    <property type="match status" value="1"/>
</dbReference>
<protein>
    <submittedName>
        <fullName evidence="2">Uncharacterized protein</fullName>
    </submittedName>
</protein>
<dbReference type="EMBL" id="BMML01000007">
    <property type="protein sequence ID" value="GGN10246.1"/>
    <property type="molecule type" value="Genomic_DNA"/>
</dbReference>
<dbReference type="PANTHER" id="PTHR45033:SF2">
    <property type="entry name" value="ZINC-TYPE ALCOHOL DEHYDROGENASE-LIKE PROTEIN C1773.06C"/>
    <property type="match status" value="1"/>
</dbReference>
<evidence type="ECO:0000256" key="1">
    <source>
        <dbReference type="SAM" id="MobiDB-lite"/>
    </source>
</evidence>
<dbReference type="Proteomes" id="UP000653411">
    <property type="component" value="Unassembled WGS sequence"/>
</dbReference>
<dbReference type="RefSeq" id="WP_189263716.1">
    <property type="nucleotide sequence ID" value="NZ_BMML01000007.1"/>
</dbReference>
<dbReference type="Pfam" id="PF13602">
    <property type="entry name" value="ADH_zinc_N_2"/>
    <property type="match status" value="1"/>
</dbReference>
<dbReference type="SUPFAM" id="SSF51735">
    <property type="entry name" value="NAD(P)-binding Rossmann-fold domains"/>
    <property type="match status" value="1"/>
</dbReference>
<reference evidence="2" key="2">
    <citation type="submission" date="2020-09" db="EMBL/GenBank/DDBJ databases">
        <authorList>
            <person name="Sun Q."/>
            <person name="Zhou Y."/>
        </authorList>
    </citation>
    <scope>NUCLEOTIDE SEQUENCE</scope>
    <source>
        <strain evidence="2">CGMCC 4.7110</strain>
    </source>
</reference>
<dbReference type="Gene3D" id="3.90.180.10">
    <property type="entry name" value="Medium-chain alcohol dehydrogenases, catalytic domain"/>
    <property type="match status" value="1"/>
</dbReference>
<keyword evidence="3" id="KW-1185">Reference proteome</keyword>
<dbReference type="AlphaFoldDB" id="A0A917XCR8"/>
<evidence type="ECO:0000313" key="3">
    <source>
        <dbReference type="Proteomes" id="UP000653411"/>
    </source>
</evidence>
<accession>A0A917XCR8</accession>
<dbReference type="InterPro" id="IPR052711">
    <property type="entry name" value="Zinc_ADH-like"/>
</dbReference>
<dbReference type="Gene3D" id="3.40.50.720">
    <property type="entry name" value="NAD(P)-binding Rossmann-like Domain"/>
    <property type="match status" value="1"/>
</dbReference>
<proteinExistence type="predicted"/>